<dbReference type="EMBL" id="KN831345">
    <property type="protein sequence ID" value="KIK72014.1"/>
    <property type="molecule type" value="Genomic_DNA"/>
</dbReference>
<gene>
    <name evidence="2" type="ORF">PAXRUDRAFT_22510</name>
</gene>
<keyword evidence="3" id="KW-1185">Reference proteome</keyword>
<feature type="compositionally biased region" description="Basic and acidic residues" evidence="1">
    <location>
        <begin position="1"/>
        <end position="10"/>
    </location>
</feature>
<proteinExistence type="predicted"/>
<accession>A0A0D0CXD8</accession>
<dbReference type="AlphaFoldDB" id="A0A0D0CXD8"/>
<organism evidence="2 3">
    <name type="scientific">Paxillus rubicundulus Ve08.2h10</name>
    <dbReference type="NCBI Taxonomy" id="930991"/>
    <lineage>
        <taxon>Eukaryota</taxon>
        <taxon>Fungi</taxon>
        <taxon>Dikarya</taxon>
        <taxon>Basidiomycota</taxon>
        <taxon>Agaricomycotina</taxon>
        <taxon>Agaricomycetes</taxon>
        <taxon>Agaricomycetidae</taxon>
        <taxon>Boletales</taxon>
        <taxon>Paxilineae</taxon>
        <taxon>Paxillaceae</taxon>
        <taxon>Paxillus</taxon>
    </lineage>
</organism>
<reference evidence="3" key="2">
    <citation type="submission" date="2015-01" db="EMBL/GenBank/DDBJ databases">
        <title>Evolutionary Origins and Diversification of the Mycorrhizal Mutualists.</title>
        <authorList>
            <consortium name="DOE Joint Genome Institute"/>
            <consortium name="Mycorrhizal Genomics Consortium"/>
            <person name="Kohler A."/>
            <person name="Kuo A."/>
            <person name="Nagy L.G."/>
            <person name="Floudas D."/>
            <person name="Copeland A."/>
            <person name="Barry K.W."/>
            <person name="Cichocki N."/>
            <person name="Veneault-Fourrey C."/>
            <person name="LaButti K."/>
            <person name="Lindquist E.A."/>
            <person name="Lipzen A."/>
            <person name="Lundell T."/>
            <person name="Morin E."/>
            <person name="Murat C."/>
            <person name="Riley R."/>
            <person name="Ohm R."/>
            <person name="Sun H."/>
            <person name="Tunlid A."/>
            <person name="Henrissat B."/>
            <person name="Grigoriev I.V."/>
            <person name="Hibbett D.S."/>
            <person name="Martin F."/>
        </authorList>
    </citation>
    <scope>NUCLEOTIDE SEQUENCE [LARGE SCALE GENOMIC DNA]</scope>
    <source>
        <strain evidence="3">Ve08.2h10</strain>
    </source>
</reference>
<dbReference type="HOGENOM" id="CLU_2085559_0_0_1"/>
<protein>
    <submittedName>
        <fullName evidence="2">Uncharacterized protein</fullName>
    </submittedName>
</protein>
<reference evidence="2 3" key="1">
    <citation type="submission" date="2014-04" db="EMBL/GenBank/DDBJ databases">
        <authorList>
            <consortium name="DOE Joint Genome Institute"/>
            <person name="Kuo A."/>
            <person name="Kohler A."/>
            <person name="Jargeat P."/>
            <person name="Nagy L.G."/>
            <person name="Floudas D."/>
            <person name="Copeland A."/>
            <person name="Barry K.W."/>
            <person name="Cichocki N."/>
            <person name="Veneault-Fourrey C."/>
            <person name="LaButti K."/>
            <person name="Lindquist E.A."/>
            <person name="Lipzen A."/>
            <person name="Lundell T."/>
            <person name="Morin E."/>
            <person name="Murat C."/>
            <person name="Sun H."/>
            <person name="Tunlid A."/>
            <person name="Henrissat B."/>
            <person name="Grigoriev I.V."/>
            <person name="Hibbett D.S."/>
            <person name="Martin F."/>
            <person name="Nordberg H.P."/>
            <person name="Cantor M.N."/>
            <person name="Hua S.X."/>
        </authorList>
    </citation>
    <scope>NUCLEOTIDE SEQUENCE [LARGE SCALE GENOMIC DNA]</scope>
    <source>
        <strain evidence="2 3">Ve08.2h10</strain>
    </source>
</reference>
<sequence>MDGVCKEGSRVGDLASDEEESPTDTKSNSDSGPVEKKKKAKKGKKAKVNAVSMVSHIGRAWIGDIKDASLEVMKQMVQGFITFHYRQASEMKDVSVPWMQISTQMPHCVTRHEQHSM</sequence>
<dbReference type="OrthoDB" id="2685482at2759"/>
<name>A0A0D0CXD8_9AGAM</name>
<dbReference type="Proteomes" id="UP000054538">
    <property type="component" value="Unassembled WGS sequence"/>
</dbReference>
<feature type="region of interest" description="Disordered" evidence="1">
    <location>
        <begin position="1"/>
        <end position="49"/>
    </location>
</feature>
<evidence type="ECO:0000256" key="1">
    <source>
        <dbReference type="SAM" id="MobiDB-lite"/>
    </source>
</evidence>
<dbReference type="InParanoid" id="A0A0D0CXD8"/>
<feature type="compositionally biased region" description="Basic residues" evidence="1">
    <location>
        <begin position="36"/>
        <end position="47"/>
    </location>
</feature>
<evidence type="ECO:0000313" key="2">
    <source>
        <dbReference type="EMBL" id="KIK72014.1"/>
    </source>
</evidence>
<evidence type="ECO:0000313" key="3">
    <source>
        <dbReference type="Proteomes" id="UP000054538"/>
    </source>
</evidence>